<dbReference type="GO" id="GO:0005739">
    <property type="term" value="C:mitochondrion"/>
    <property type="evidence" value="ECO:0007669"/>
    <property type="project" value="TreeGrafter"/>
</dbReference>
<dbReference type="Gene3D" id="3.50.50.60">
    <property type="entry name" value="FAD/NAD(P)-binding domain"/>
    <property type="match status" value="2"/>
</dbReference>
<keyword evidence="3" id="KW-1185">Reference proteome</keyword>
<dbReference type="GO" id="GO:0071949">
    <property type="term" value="F:FAD binding"/>
    <property type="evidence" value="ECO:0007669"/>
    <property type="project" value="TreeGrafter"/>
</dbReference>
<proteinExistence type="predicted"/>
<dbReference type="Proteomes" id="UP000749293">
    <property type="component" value="Unassembled WGS sequence"/>
</dbReference>
<reference evidence="2" key="1">
    <citation type="submission" date="2020-03" db="EMBL/GenBank/DDBJ databases">
        <title>Site-based positive gene gene selection in Geosmithia morbida across the United States reveals a broad range of putative effectors and factors for local host and environmental adapation.</title>
        <authorList>
            <person name="Onufrak A."/>
            <person name="Murdoch R.W."/>
            <person name="Gazis R."/>
            <person name="Huff M."/>
            <person name="Staton M."/>
            <person name="Klingeman W."/>
            <person name="Hadziabdic D."/>
        </authorList>
    </citation>
    <scope>NUCLEOTIDE SEQUENCE</scope>
    <source>
        <strain evidence="2">1262</strain>
    </source>
</reference>
<dbReference type="OrthoDB" id="5376590at2759"/>
<dbReference type="GeneID" id="55969726"/>
<dbReference type="InterPro" id="IPR036188">
    <property type="entry name" value="FAD/NAD-bd_sf"/>
</dbReference>
<accession>A0A9P4YPB5</accession>
<name>A0A9P4YPB5_9HYPO</name>
<dbReference type="FunFam" id="3.50.50.60:FF:000203">
    <property type="entry name" value="Related to sulfide:quinone oxidoreductase, mitochondrial"/>
    <property type="match status" value="1"/>
</dbReference>
<evidence type="ECO:0000313" key="2">
    <source>
        <dbReference type="EMBL" id="KAF4120087.1"/>
    </source>
</evidence>
<dbReference type="EMBL" id="JAANYQ010000019">
    <property type="protein sequence ID" value="KAF4120087.1"/>
    <property type="molecule type" value="Genomic_DNA"/>
</dbReference>
<comment type="caution">
    <text evidence="2">The sequence shown here is derived from an EMBL/GenBank/DDBJ whole genome shotgun (WGS) entry which is preliminary data.</text>
</comment>
<feature type="domain" description="FAD/NAD(P)-binding" evidence="1">
    <location>
        <begin position="40"/>
        <end position="156"/>
    </location>
</feature>
<dbReference type="AlphaFoldDB" id="A0A9P4YPB5"/>
<protein>
    <submittedName>
        <fullName evidence="2">Eukaryotic sulfide quinone oxidoreductase</fullName>
    </submittedName>
</protein>
<evidence type="ECO:0000259" key="1">
    <source>
        <dbReference type="Pfam" id="PF07992"/>
    </source>
</evidence>
<organism evidence="2 3">
    <name type="scientific">Geosmithia morbida</name>
    <dbReference type="NCBI Taxonomy" id="1094350"/>
    <lineage>
        <taxon>Eukaryota</taxon>
        <taxon>Fungi</taxon>
        <taxon>Dikarya</taxon>
        <taxon>Ascomycota</taxon>
        <taxon>Pezizomycotina</taxon>
        <taxon>Sordariomycetes</taxon>
        <taxon>Hypocreomycetidae</taxon>
        <taxon>Hypocreales</taxon>
        <taxon>Bionectriaceae</taxon>
        <taxon>Geosmithia</taxon>
    </lineage>
</organism>
<dbReference type="InterPro" id="IPR015904">
    <property type="entry name" value="Sulphide_quinone_reductase"/>
</dbReference>
<dbReference type="GO" id="GO:0070224">
    <property type="term" value="F:sulfide:quinone oxidoreductase activity"/>
    <property type="evidence" value="ECO:0007669"/>
    <property type="project" value="TreeGrafter"/>
</dbReference>
<dbReference type="Pfam" id="PF07992">
    <property type="entry name" value="Pyr_redox_2"/>
    <property type="match status" value="1"/>
</dbReference>
<sequence>MLAFKVRRVLSTATRLSPMARTFATAAAETTATPGARTHKVVVVGGGSAGLAISHQLLKTGRFSQDDIAVVDPAEWHHYQPGWTLVGAGLKNKEELRRPLNSLTDPKLKLYAEAVSRFEPEQNTVNLGSTKLTYDHLVVAPGIKVDFSSIKGLSDALTDRAAPVASIYGYDSVSKLDPLVRTLAKGKAIFTQPLGGIKCAGAPQKSMWLALDYWKKAGLYNPSSPSTSPVHITFATGMPTMFGVPKYAAKLEQLRQERGVEGLFQHDLVEVDGDKAVFARPDGQERVVRKFDLLHAVPKMGPHAFVRDSPLADKAGYVDVDDNTARHRKYANVWSSGDASSLPTSKTAAAVTAQAPVIVGNILRAMEGQTADAGYDGYTSCPLLTEYGKVLLAEFKYGGVPKETFGDLIGFDQAEPRRLFYYLKKDFFPWVYWSAMVKGNWGGPKGWIK</sequence>
<evidence type="ECO:0000313" key="3">
    <source>
        <dbReference type="Proteomes" id="UP000749293"/>
    </source>
</evidence>
<dbReference type="PANTHER" id="PTHR10632:SF2">
    <property type="entry name" value="SULFIDE:QUINONE OXIDOREDUCTASE, MITOCHONDRIAL"/>
    <property type="match status" value="1"/>
</dbReference>
<gene>
    <name evidence="2" type="ORF">GMORB2_3498</name>
</gene>
<dbReference type="SUPFAM" id="SSF51905">
    <property type="entry name" value="FAD/NAD(P)-binding domain"/>
    <property type="match status" value="1"/>
</dbReference>
<dbReference type="InterPro" id="IPR023753">
    <property type="entry name" value="FAD/NAD-binding_dom"/>
</dbReference>
<dbReference type="RefSeq" id="XP_035318739.1">
    <property type="nucleotide sequence ID" value="XM_035465474.1"/>
</dbReference>
<dbReference type="PANTHER" id="PTHR10632">
    <property type="entry name" value="SULFIDE:QUINONE OXIDOREDUCTASE"/>
    <property type="match status" value="1"/>
</dbReference>
<dbReference type="GO" id="GO:0070221">
    <property type="term" value="P:sulfide oxidation, using sulfide:quinone oxidoreductase"/>
    <property type="evidence" value="ECO:0007669"/>
    <property type="project" value="TreeGrafter"/>
</dbReference>